<dbReference type="InterPro" id="IPR011989">
    <property type="entry name" value="ARM-like"/>
</dbReference>
<dbReference type="SUPFAM" id="SSF48371">
    <property type="entry name" value="ARM repeat"/>
    <property type="match status" value="1"/>
</dbReference>
<sequence length="395" mass="42319">MWNRLEHAYGPAGDVPGLLAEVRDPDRAAAAVRELDHVVHCGGARVYSAAPAALPALLGLAEDPAVTVRPAVVEVVGDLGHAGRTADAVDPAWPGAWERAVPRLTALLADPDVEVRRGVTYPLAQARDVWRVLADRFAVEPDRVTRLGLVVAVGLHDDPAARDWLAGLLGHDDRAVRIAAVVGLGRLGEEVDPAPLLDPEPEVWEETWWAAPNPVWWLHREVPDPRLVTAWLAHPHAEVRRGALWASGDLLGSVRGSGPDLLPLVADRLADDEPDNRRVAALLLASVRAPFADDLALAARDVYLPAADAALAALALLGDERAVPLVVDRLTGPRLGLAVRRSRVTWRLPPPLEEVLLALSAHAGALAPAVRGRLGATADPVEAEALQRVLRSWQR</sequence>
<dbReference type="InterPro" id="IPR016024">
    <property type="entry name" value="ARM-type_fold"/>
</dbReference>
<reference evidence="1 2" key="1">
    <citation type="submission" date="2023-07" db="EMBL/GenBank/DDBJ databases">
        <title>Sequencing the genomes of 1000 actinobacteria strains.</title>
        <authorList>
            <person name="Klenk H.-P."/>
        </authorList>
    </citation>
    <scope>NUCLEOTIDE SEQUENCE [LARGE SCALE GENOMIC DNA]</scope>
    <source>
        <strain evidence="1 2">DSM 43749</strain>
    </source>
</reference>
<evidence type="ECO:0000313" key="2">
    <source>
        <dbReference type="Proteomes" id="UP001268819"/>
    </source>
</evidence>
<dbReference type="Pfam" id="PF13646">
    <property type="entry name" value="HEAT_2"/>
    <property type="match status" value="1"/>
</dbReference>
<accession>A0ABU1PN30</accession>
<evidence type="ECO:0000313" key="1">
    <source>
        <dbReference type="EMBL" id="MDR6592082.1"/>
    </source>
</evidence>
<comment type="caution">
    <text evidence="1">The sequence shown here is derived from an EMBL/GenBank/DDBJ whole genome shotgun (WGS) entry which is preliminary data.</text>
</comment>
<name>A0ABU1PN30_9PSEU</name>
<dbReference type="EMBL" id="JAVDSG010000001">
    <property type="protein sequence ID" value="MDR6592082.1"/>
    <property type="molecule type" value="Genomic_DNA"/>
</dbReference>
<organism evidence="1 2">
    <name type="scientific">Saccharothrix longispora</name>
    <dbReference type="NCBI Taxonomy" id="33920"/>
    <lineage>
        <taxon>Bacteria</taxon>
        <taxon>Bacillati</taxon>
        <taxon>Actinomycetota</taxon>
        <taxon>Actinomycetes</taxon>
        <taxon>Pseudonocardiales</taxon>
        <taxon>Pseudonocardiaceae</taxon>
        <taxon>Saccharothrix</taxon>
    </lineage>
</organism>
<dbReference type="Proteomes" id="UP001268819">
    <property type="component" value="Unassembled WGS sequence"/>
</dbReference>
<dbReference type="RefSeq" id="WP_310303169.1">
    <property type="nucleotide sequence ID" value="NZ_BAAAXB010000001.1"/>
</dbReference>
<proteinExistence type="predicted"/>
<protein>
    <submittedName>
        <fullName evidence="1">HEAT repeat protein</fullName>
    </submittedName>
</protein>
<keyword evidence="2" id="KW-1185">Reference proteome</keyword>
<dbReference type="Gene3D" id="1.25.10.10">
    <property type="entry name" value="Leucine-rich Repeat Variant"/>
    <property type="match status" value="2"/>
</dbReference>
<gene>
    <name evidence="1" type="ORF">J2S66_000466</name>
</gene>